<evidence type="ECO:0000259" key="3">
    <source>
        <dbReference type="SMART" id="SM00331"/>
    </source>
</evidence>
<evidence type="ECO:0000313" key="4">
    <source>
        <dbReference type="EMBL" id="EKD30443.1"/>
    </source>
</evidence>
<feature type="non-terminal residue" evidence="4">
    <location>
        <position position="319"/>
    </location>
</feature>
<dbReference type="Pfam" id="PF07228">
    <property type="entry name" value="SpoIIE"/>
    <property type="match status" value="1"/>
</dbReference>
<dbReference type="AlphaFoldDB" id="K1YDV9"/>
<dbReference type="Gene3D" id="3.60.40.10">
    <property type="entry name" value="PPM-type phosphatase domain"/>
    <property type="match status" value="1"/>
</dbReference>
<feature type="transmembrane region" description="Helical" evidence="2">
    <location>
        <begin position="56"/>
        <end position="74"/>
    </location>
</feature>
<dbReference type="EMBL" id="AMFJ01034059">
    <property type="protein sequence ID" value="EKD30443.1"/>
    <property type="molecule type" value="Genomic_DNA"/>
</dbReference>
<name>K1YDV9_9BACT</name>
<keyword evidence="2" id="KW-0812">Transmembrane</keyword>
<dbReference type="PANTHER" id="PTHR43156:SF2">
    <property type="entry name" value="STAGE II SPORULATION PROTEIN E"/>
    <property type="match status" value="1"/>
</dbReference>
<feature type="domain" description="PPM-type phosphatase" evidence="3">
    <location>
        <begin position="158"/>
        <end position="319"/>
    </location>
</feature>
<feature type="transmembrane region" description="Helical" evidence="2">
    <location>
        <begin position="22"/>
        <end position="44"/>
    </location>
</feature>
<keyword evidence="1" id="KW-0378">Hydrolase</keyword>
<sequence>MLIESIYDTLKEYLFPFFFMNFLFRNLFFVFAFLFLVIDGLFLFGDTIIDAEYARYISVITIIEILILSGLAYLTSIKPIHSLKKEIAFFLTGSKQWGALTVGNMNPDVRFVINFFNKSLEILKNFKEEFKAGRILKSEVEFASEIQRHVLKKRTVVIPSIDIVADTKSATEVGGDSYDIIEQGDNYYIYIGDVTGHGVASGFVMMIVNALISGFSKIIESSADILAKTNEIVKPRVKSSMLMTLLMIRWNEWEKKMYMTGAGHEYLIIYKALQKKAFKIKSGGMALGMTKDISKILKETQISVEKDDIIVLYTDGITE</sequence>
<accession>K1YDV9</accession>
<evidence type="ECO:0000256" key="2">
    <source>
        <dbReference type="SAM" id="Phobius"/>
    </source>
</evidence>
<protein>
    <submittedName>
        <fullName evidence="4">Serine phosphatase RsbU</fullName>
    </submittedName>
</protein>
<evidence type="ECO:0000256" key="1">
    <source>
        <dbReference type="ARBA" id="ARBA00022801"/>
    </source>
</evidence>
<proteinExistence type="predicted"/>
<gene>
    <name evidence="4" type="ORF">ACD_78C00059G0001</name>
</gene>
<dbReference type="SMART" id="SM00331">
    <property type="entry name" value="PP2C_SIG"/>
    <property type="match status" value="1"/>
</dbReference>
<reference evidence="4" key="1">
    <citation type="journal article" date="2012" name="Science">
        <title>Fermentation, hydrogen, and sulfur metabolism in multiple uncultivated bacterial phyla.</title>
        <authorList>
            <person name="Wrighton K.C."/>
            <person name="Thomas B.C."/>
            <person name="Sharon I."/>
            <person name="Miller C.S."/>
            <person name="Castelle C.J."/>
            <person name="VerBerkmoes N.C."/>
            <person name="Wilkins M.J."/>
            <person name="Hettich R.L."/>
            <person name="Lipton M.S."/>
            <person name="Williams K.H."/>
            <person name="Long P.E."/>
            <person name="Banfield J.F."/>
        </authorList>
    </citation>
    <scope>NUCLEOTIDE SEQUENCE [LARGE SCALE GENOMIC DNA]</scope>
</reference>
<keyword evidence="2" id="KW-0472">Membrane</keyword>
<dbReference type="InterPro" id="IPR052016">
    <property type="entry name" value="Bact_Sigma-Reg"/>
</dbReference>
<dbReference type="GO" id="GO:0016791">
    <property type="term" value="F:phosphatase activity"/>
    <property type="evidence" value="ECO:0007669"/>
    <property type="project" value="TreeGrafter"/>
</dbReference>
<dbReference type="InterPro" id="IPR036457">
    <property type="entry name" value="PPM-type-like_dom_sf"/>
</dbReference>
<keyword evidence="2" id="KW-1133">Transmembrane helix</keyword>
<organism evidence="4">
    <name type="scientific">uncultured bacterium</name>
    <name type="common">gcode 4</name>
    <dbReference type="NCBI Taxonomy" id="1234023"/>
    <lineage>
        <taxon>Bacteria</taxon>
        <taxon>environmental samples</taxon>
    </lineage>
</organism>
<dbReference type="InterPro" id="IPR001932">
    <property type="entry name" value="PPM-type_phosphatase-like_dom"/>
</dbReference>
<dbReference type="PANTHER" id="PTHR43156">
    <property type="entry name" value="STAGE II SPORULATION PROTEIN E-RELATED"/>
    <property type="match status" value="1"/>
</dbReference>
<comment type="caution">
    <text evidence="4">The sequence shown here is derived from an EMBL/GenBank/DDBJ whole genome shotgun (WGS) entry which is preliminary data.</text>
</comment>